<dbReference type="InterPro" id="IPR001853">
    <property type="entry name" value="DSBA-like_thioredoxin_dom"/>
</dbReference>
<evidence type="ECO:0000313" key="2">
    <source>
        <dbReference type="EMBL" id="ABS64689.1"/>
    </source>
</evidence>
<dbReference type="RefSeq" id="WP_012112011.1">
    <property type="nucleotide sequence ID" value="NC_009719.1"/>
</dbReference>
<dbReference type="InterPro" id="IPR036249">
    <property type="entry name" value="Thioredoxin-like_sf"/>
</dbReference>
<keyword evidence="3" id="KW-1185">Reference proteome</keyword>
<dbReference type="STRING" id="402881.Plav_3082"/>
<evidence type="ECO:0000313" key="3">
    <source>
        <dbReference type="Proteomes" id="UP000006377"/>
    </source>
</evidence>
<dbReference type="OrthoDB" id="9799122at2"/>
<dbReference type="GO" id="GO:0016491">
    <property type="term" value="F:oxidoreductase activity"/>
    <property type="evidence" value="ECO:0007669"/>
    <property type="project" value="InterPro"/>
</dbReference>
<accession>A7HXQ6</accession>
<dbReference type="EMBL" id="CP000774">
    <property type="protein sequence ID" value="ABS64689.1"/>
    <property type="molecule type" value="Genomic_DNA"/>
</dbReference>
<organism evidence="2 3">
    <name type="scientific">Parvibaculum lavamentivorans (strain DS-1 / DSM 13023 / NCIMB 13966)</name>
    <dbReference type="NCBI Taxonomy" id="402881"/>
    <lineage>
        <taxon>Bacteria</taxon>
        <taxon>Pseudomonadati</taxon>
        <taxon>Pseudomonadota</taxon>
        <taxon>Alphaproteobacteria</taxon>
        <taxon>Hyphomicrobiales</taxon>
        <taxon>Parvibaculaceae</taxon>
        <taxon>Parvibaculum</taxon>
    </lineage>
</organism>
<dbReference type="KEGG" id="pla:Plav_3082"/>
<dbReference type="Proteomes" id="UP000006377">
    <property type="component" value="Chromosome"/>
</dbReference>
<evidence type="ECO:0000259" key="1">
    <source>
        <dbReference type="Pfam" id="PF01323"/>
    </source>
</evidence>
<dbReference type="AlphaFoldDB" id="A7HXQ6"/>
<protein>
    <submittedName>
        <fullName evidence="2">DSBA oxidoreductase</fullName>
    </submittedName>
</protein>
<dbReference type="Pfam" id="PF01323">
    <property type="entry name" value="DSBA"/>
    <property type="match status" value="1"/>
</dbReference>
<dbReference type="CDD" id="cd03024">
    <property type="entry name" value="DsbA_FrnE"/>
    <property type="match status" value="1"/>
</dbReference>
<dbReference type="Gene3D" id="3.40.30.10">
    <property type="entry name" value="Glutaredoxin"/>
    <property type="match status" value="1"/>
</dbReference>
<dbReference type="eggNOG" id="COG2761">
    <property type="taxonomic scope" value="Bacteria"/>
</dbReference>
<dbReference type="PANTHER" id="PTHR13887:SF41">
    <property type="entry name" value="THIOREDOXIN SUPERFAMILY PROTEIN"/>
    <property type="match status" value="1"/>
</dbReference>
<proteinExistence type="predicted"/>
<dbReference type="HOGENOM" id="CLU_069253_0_4_5"/>
<sequence>MQLDVVSDTVCPWCYIGKKRLDEALTMQGGDGITLVWRPFQLDASIPEGGVDRKSYMEKKFGAEKARTVGNTIREFGEAVGIDFRFDKIERSPNTLDSHRLIRWAGTAGCQNEMVDILFRRYFEDGEDIGSHDILADAAAEAGMDADIVRDLLLKDADKALVRREDTLAREMGISGVPSFVINSKWVMVGAQEPETLVRMFNKLLAREAEETAAAQ</sequence>
<dbReference type="SUPFAM" id="SSF52833">
    <property type="entry name" value="Thioredoxin-like"/>
    <property type="match status" value="1"/>
</dbReference>
<reference evidence="2 3" key="1">
    <citation type="journal article" date="2011" name="Stand. Genomic Sci.">
        <title>Complete genome sequence of Parvibaculum lavamentivorans type strain (DS-1(T)).</title>
        <authorList>
            <person name="Schleheck D."/>
            <person name="Weiss M."/>
            <person name="Pitluck S."/>
            <person name="Bruce D."/>
            <person name="Land M.L."/>
            <person name="Han S."/>
            <person name="Saunders E."/>
            <person name="Tapia R."/>
            <person name="Detter C."/>
            <person name="Brettin T."/>
            <person name="Han J."/>
            <person name="Woyke T."/>
            <person name="Goodwin L."/>
            <person name="Pennacchio L."/>
            <person name="Nolan M."/>
            <person name="Cook A.M."/>
            <person name="Kjelleberg S."/>
            <person name="Thomas T."/>
        </authorList>
    </citation>
    <scope>NUCLEOTIDE SEQUENCE [LARGE SCALE GENOMIC DNA]</scope>
    <source>
        <strain evidence="3">DS-1 / DSM 13023 / NCIMB 13966</strain>
    </source>
</reference>
<dbReference type="PANTHER" id="PTHR13887">
    <property type="entry name" value="GLUTATHIONE S-TRANSFERASE KAPPA"/>
    <property type="match status" value="1"/>
</dbReference>
<name>A7HXQ6_PARL1</name>
<gene>
    <name evidence="2" type="ordered locus">Plav_3082</name>
</gene>
<feature type="domain" description="DSBA-like thioredoxin" evidence="1">
    <location>
        <begin position="2"/>
        <end position="199"/>
    </location>
</feature>